<dbReference type="KEGG" id="cph:Cpha266_1219"/>
<gene>
    <name evidence="2" type="ordered locus">Cpha266_1219</name>
</gene>
<dbReference type="Proteomes" id="UP000008701">
    <property type="component" value="Chromosome"/>
</dbReference>
<evidence type="ECO:0000313" key="2">
    <source>
        <dbReference type="EMBL" id="ABL65253.1"/>
    </source>
</evidence>
<keyword evidence="1" id="KW-1133">Transmembrane helix</keyword>
<dbReference type="EMBL" id="CP000492">
    <property type="protein sequence ID" value="ABL65253.1"/>
    <property type="molecule type" value="Genomic_DNA"/>
</dbReference>
<proteinExistence type="predicted"/>
<evidence type="ECO:0000313" key="3">
    <source>
        <dbReference type="Proteomes" id="UP000008701"/>
    </source>
</evidence>
<reference evidence="2 3" key="1">
    <citation type="submission" date="2006-12" db="EMBL/GenBank/DDBJ databases">
        <title>Complete sequence of Chlorobium phaeobacteroides DSM 266.</title>
        <authorList>
            <consortium name="US DOE Joint Genome Institute"/>
            <person name="Copeland A."/>
            <person name="Lucas S."/>
            <person name="Lapidus A."/>
            <person name="Barry K."/>
            <person name="Detter J.C."/>
            <person name="Glavina del Rio T."/>
            <person name="Hammon N."/>
            <person name="Israni S."/>
            <person name="Pitluck S."/>
            <person name="Goltsman E."/>
            <person name="Schmutz J."/>
            <person name="Larimer F."/>
            <person name="Land M."/>
            <person name="Hauser L."/>
            <person name="Mikhailova N."/>
            <person name="Li T."/>
            <person name="Overmann J."/>
            <person name="Bryant D.A."/>
            <person name="Richardson P."/>
        </authorList>
    </citation>
    <scope>NUCLEOTIDE SEQUENCE [LARGE SCALE GENOMIC DNA]</scope>
    <source>
        <strain evidence="2 3">DSM 266</strain>
    </source>
</reference>
<organism evidence="2 3">
    <name type="scientific">Chlorobium phaeobacteroides (strain DSM 266 / SMG 266 / 2430)</name>
    <dbReference type="NCBI Taxonomy" id="290317"/>
    <lineage>
        <taxon>Bacteria</taxon>
        <taxon>Pseudomonadati</taxon>
        <taxon>Chlorobiota</taxon>
        <taxon>Chlorobiia</taxon>
        <taxon>Chlorobiales</taxon>
        <taxon>Chlorobiaceae</taxon>
        <taxon>Chlorobium/Pelodictyon group</taxon>
        <taxon>Chlorobium</taxon>
    </lineage>
</organism>
<sequence>MFCSARNGIGMFDFLLKILPGIITAFLGSYLAAKWSMRKFYSEQWWQRKERAYIEIIDALYDLIQYCEIQKKDYGAGTGYSEEIESDFRAKHSQALWKIKKTTDIGGFVISSKAAGILKELRDRPRLEFNENPLWELYEQDYDYYRDVLNKIVSAAKEDLNANRKGTS</sequence>
<evidence type="ECO:0000256" key="1">
    <source>
        <dbReference type="SAM" id="Phobius"/>
    </source>
</evidence>
<evidence type="ECO:0008006" key="4">
    <source>
        <dbReference type="Google" id="ProtNLM"/>
    </source>
</evidence>
<dbReference type="HOGENOM" id="CLU_1420959_0_0_10"/>
<accession>A1BFS6</accession>
<dbReference type="AlphaFoldDB" id="A1BFS6"/>
<keyword evidence="1" id="KW-0472">Membrane</keyword>
<protein>
    <recommendedName>
        <fullName evidence="4">Phage protein</fullName>
    </recommendedName>
</protein>
<dbReference type="STRING" id="290317.Cpha266_1219"/>
<name>A1BFS6_CHLPD</name>
<keyword evidence="1" id="KW-0812">Transmembrane</keyword>
<keyword evidence="3" id="KW-1185">Reference proteome</keyword>
<feature type="transmembrane region" description="Helical" evidence="1">
    <location>
        <begin position="14"/>
        <end position="33"/>
    </location>
</feature>